<sequence>MKLIVFAIFLATVTARTTDFTSERNSLVVPDNQNDFLERVRQTVPRQRNTITGRISNGNEAANGQFPWVTRLTIVDEPFDTFVCTGNIISSNFILTVRHCFDPVITVQVIADAGDIDRLSNNIVTRFSDFWWFAPVMQPGNFQPDLAVVRTSAPFVFNNRINTIRLPALSQEAFEWPGQQMRIVGWGRDATGNMPRFLQYGNFRMQTNCWSQRRQTHLCSVAENINVETRGGDSGGPWVVVEGGIPTLVALHEGSTGSSTLWWFRGLRITSFLNFIHSVTGIPIRS</sequence>
<keyword evidence="1" id="KW-1015">Disulfide bond</keyword>
<dbReference type="GO" id="GO:0006508">
    <property type="term" value="P:proteolysis"/>
    <property type="evidence" value="ECO:0007669"/>
    <property type="project" value="InterPro"/>
</dbReference>
<evidence type="ECO:0000256" key="2">
    <source>
        <dbReference type="ARBA" id="ARBA00024195"/>
    </source>
</evidence>
<evidence type="ECO:0000313" key="5">
    <source>
        <dbReference type="EMBL" id="KAJ6647099.1"/>
    </source>
</evidence>
<proteinExistence type="inferred from homology"/>
<dbReference type="PRINTS" id="PR00722">
    <property type="entry name" value="CHYMOTRYPSIN"/>
</dbReference>
<dbReference type="PANTHER" id="PTHR24253:SF176">
    <property type="entry name" value="CORIN, ISOFORM B"/>
    <property type="match status" value="1"/>
</dbReference>
<dbReference type="Pfam" id="PF00089">
    <property type="entry name" value="Trypsin"/>
    <property type="match status" value="1"/>
</dbReference>
<keyword evidence="6" id="KW-1185">Reference proteome</keyword>
<comment type="caution">
    <text evidence="5">The sequence shown here is derived from an EMBL/GenBank/DDBJ whole genome shotgun (WGS) entry which is preliminary data.</text>
</comment>
<dbReference type="Proteomes" id="UP001151699">
    <property type="component" value="Chromosome A"/>
</dbReference>
<feature type="chain" id="PRO_5040268014" evidence="3">
    <location>
        <begin position="16"/>
        <end position="286"/>
    </location>
</feature>
<keyword evidence="3" id="KW-0732">Signal</keyword>
<gene>
    <name evidence="5" type="primary">CTRA</name>
    <name evidence="5" type="ORF">Bhyg_02319</name>
</gene>
<dbReference type="GO" id="GO:0004252">
    <property type="term" value="F:serine-type endopeptidase activity"/>
    <property type="evidence" value="ECO:0007669"/>
    <property type="project" value="InterPro"/>
</dbReference>
<dbReference type="Gene3D" id="2.40.10.10">
    <property type="entry name" value="Trypsin-like serine proteases"/>
    <property type="match status" value="1"/>
</dbReference>
<dbReference type="InterPro" id="IPR043504">
    <property type="entry name" value="Peptidase_S1_PA_chymotrypsin"/>
</dbReference>
<protein>
    <submittedName>
        <fullName evidence="5">Chymotrypsinogen A</fullName>
    </submittedName>
</protein>
<accession>A0A9Q0NBB8</accession>
<evidence type="ECO:0000256" key="3">
    <source>
        <dbReference type="SAM" id="SignalP"/>
    </source>
</evidence>
<dbReference type="InterPro" id="IPR001254">
    <property type="entry name" value="Trypsin_dom"/>
</dbReference>
<organism evidence="5 6">
    <name type="scientific">Pseudolycoriella hygida</name>
    <dbReference type="NCBI Taxonomy" id="35572"/>
    <lineage>
        <taxon>Eukaryota</taxon>
        <taxon>Metazoa</taxon>
        <taxon>Ecdysozoa</taxon>
        <taxon>Arthropoda</taxon>
        <taxon>Hexapoda</taxon>
        <taxon>Insecta</taxon>
        <taxon>Pterygota</taxon>
        <taxon>Neoptera</taxon>
        <taxon>Endopterygota</taxon>
        <taxon>Diptera</taxon>
        <taxon>Nematocera</taxon>
        <taxon>Sciaroidea</taxon>
        <taxon>Sciaridae</taxon>
        <taxon>Pseudolycoriella</taxon>
    </lineage>
</organism>
<feature type="domain" description="Peptidase S1" evidence="4">
    <location>
        <begin position="55"/>
        <end position="281"/>
    </location>
</feature>
<evidence type="ECO:0000259" key="4">
    <source>
        <dbReference type="PROSITE" id="PS50240"/>
    </source>
</evidence>
<reference evidence="5" key="1">
    <citation type="submission" date="2022-07" db="EMBL/GenBank/DDBJ databases">
        <authorList>
            <person name="Trinca V."/>
            <person name="Uliana J.V.C."/>
            <person name="Torres T.T."/>
            <person name="Ward R.J."/>
            <person name="Monesi N."/>
        </authorList>
    </citation>
    <scope>NUCLEOTIDE SEQUENCE</scope>
    <source>
        <strain evidence="5">HSMRA1968</strain>
        <tissue evidence="5">Whole embryos</tissue>
    </source>
</reference>
<feature type="signal peptide" evidence="3">
    <location>
        <begin position="1"/>
        <end position="15"/>
    </location>
</feature>
<evidence type="ECO:0000256" key="1">
    <source>
        <dbReference type="ARBA" id="ARBA00023157"/>
    </source>
</evidence>
<dbReference type="InterPro" id="IPR009003">
    <property type="entry name" value="Peptidase_S1_PA"/>
</dbReference>
<dbReference type="SMART" id="SM00020">
    <property type="entry name" value="Tryp_SPc"/>
    <property type="match status" value="1"/>
</dbReference>
<evidence type="ECO:0000313" key="6">
    <source>
        <dbReference type="Proteomes" id="UP001151699"/>
    </source>
</evidence>
<dbReference type="PANTHER" id="PTHR24253">
    <property type="entry name" value="TRANSMEMBRANE PROTEASE SERINE"/>
    <property type="match status" value="1"/>
</dbReference>
<dbReference type="InterPro" id="IPR001314">
    <property type="entry name" value="Peptidase_S1A"/>
</dbReference>
<dbReference type="EMBL" id="WJQU01000001">
    <property type="protein sequence ID" value="KAJ6647099.1"/>
    <property type="molecule type" value="Genomic_DNA"/>
</dbReference>
<dbReference type="OrthoDB" id="7776916at2759"/>
<dbReference type="PROSITE" id="PS50240">
    <property type="entry name" value="TRYPSIN_DOM"/>
    <property type="match status" value="1"/>
</dbReference>
<dbReference type="AlphaFoldDB" id="A0A9Q0NBB8"/>
<name>A0A9Q0NBB8_9DIPT</name>
<comment type="similarity">
    <text evidence="2">Belongs to the peptidase S1 family. CLIP subfamily.</text>
</comment>
<dbReference type="SUPFAM" id="SSF50494">
    <property type="entry name" value="Trypsin-like serine proteases"/>
    <property type="match status" value="1"/>
</dbReference>